<dbReference type="STRING" id="1317121.ATO11_14390"/>
<sequence length="214" mass="23280">MLSNGMPERPEGRIIEDTIVAARAPWSARLSAGQSLRLIDIEGQQAIDFLCFGTAPFEGQVERYHMPNTIKIPKNILLGEGSVLYSQFARPMMTITADTCGGHDTIFGCCSFAVDQQRYGKQNSECCQRNFERELARHDLGPEHVVANANFFMNVPVGADGHAEIVDSTSKPGDFVDLRAEMDVIAVLSNCPQELNPAAGGGPTPIRAIVFEPA</sequence>
<evidence type="ECO:0000259" key="1">
    <source>
        <dbReference type="Pfam" id="PF09347"/>
    </source>
</evidence>
<comment type="caution">
    <text evidence="2">The sequence shown here is derived from an EMBL/GenBank/DDBJ whole genome shotgun (WGS) entry which is preliminary data.</text>
</comment>
<name>A0A0L1JMW1_9RHOB</name>
<accession>A0A0L1JMW1</accession>
<organism evidence="2 3">
    <name type="scientific">Pseudaestuariivita atlantica</name>
    <dbReference type="NCBI Taxonomy" id="1317121"/>
    <lineage>
        <taxon>Bacteria</taxon>
        <taxon>Pseudomonadati</taxon>
        <taxon>Pseudomonadota</taxon>
        <taxon>Alphaproteobacteria</taxon>
        <taxon>Rhodobacterales</taxon>
        <taxon>Paracoccaceae</taxon>
        <taxon>Pseudaestuariivita</taxon>
    </lineage>
</organism>
<dbReference type="Proteomes" id="UP000036938">
    <property type="component" value="Unassembled WGS sequence"/>
</dbReference>
<keyword evidence="3" id="KW-1185">Reference proteome</keyword>
<proteinExistence type="predicted"/>
<dbReference type="PANTHER" id="PTHR31527:SF0">
    <property type="entry name" value="RE64534P"/>
    <property type="match status" value="1"/>
</dbReference>
<feature type="domain" description="DUF1989" evidence="1">
    <location>
        <begin position="19"/>
        <end position="185"/>
    </location>
</feature>
<dbReference type="InterPro" id="IPR018959">
    <property type="entry name" value="DUF1989"/>
</dbReference>
<evidence type="ECO:0000313" key="3">
    <source>
        <dbReference type="Proteomes" id="UP000036938"/>
    </source>
</evidence>
<dbReference type="PATRIC" id="fig|1317121.7.peg.3603"/>
<dbReference type="RefSeq" id="WP_050531592.1">
    <property type="nucleotide sequence ID" value="NZ_AQQZ01000006.1"/>
</dbReference>
<dbReference type="AlphaFoldDB" id="A0A0L1JMW1"/>
<dbReference type="PANTHER" id="PTHR31527">
    <property type="entry name" value="RE64534P"/>
    <property type="match status" value="1"/>
</dbReference>
<reference evidence="2 3" key="1">
    <citation type="journal article" date="2015" name="Int. J. Syst. Evol. Microbiol.">
        <title>Aestuariivita atlantica sp. nov., isolated from deep sea sediment of the Atlantic Ocean.</title>
        <authorList>
            <person name="Li G."/>
            <person name="Lai Q."/>
            <person name="Du Y."/>
            <person name="Liu X."/>
            <person name="Sun F."/>
            <person name="Shao Z."/>
        </authorList>
    </citation>
    <scope>NUCLEOTIDE SEQUENCE [LARGE SCALE GENOMIC DNA]</scope>
    <source>
        <strain evidence="2 3">22II-S11-z3</strain>
    </source>
</reference>
<protein>
    <recommendedName>
        <fullName evidence="1">DUF1989 domain-containing protein</fullName>
    </recommendedName>
</protein>
<dbReference type="Pfam" id="PF09347">
    <property type="entry name" value="DUF1989"/>
    <property type="match status" value="1"/>
</dbReference>
<gene>
    <name evidence="2" type="ORF">ATO11_14390</name>
</gene>
<evidence type="ECO:0000313" key="2">
    <source>
        <dbReference type="EMBL" id="KNG93095.1"/>
    </source>
</evidence>
<dbReference type="EMBL" id="AQQZ01000006">
    <property type="protein sequence ID" value="KNG93095.1"/>
    <property type="molecule type" value="Genomic_DNA"/>
</dbReference>